<dbReference type="KEGG" id="adl:AURDEDRAFT_177168"/>
<organism evidence="2 3">
    <name type="scientific">Auricularia subglabra (strain TFB-10046 / SS5)</name>
    <name type="common">White-rot fungus</name>
    <name type="synonym">Auricularia delicata (strain TFB10046)</name>
    <dbReference type="NCBI Taxonomy" id="717982"/>
    <lineage>
        <taxon>Eukaryota</taxon>
        <taxon>Fungi</taxon>
        <taxon>Dikarya</taxon>
        <taxon>Basidiomycota</taxon>
        <taxon>Agaricomycotina</taxon>
        <taxon>Agaricomycetes</taxon>
        <taxon>Auriculariales</taxon>
        <taxon>Auriculariaceae</taxon>
        <taxon>Auricularia</taxon>
    </lineage>
</organism>
<evidence type="ECO:0000256" key="1">
    <source>
        <dbReference type="SAM" id="MobiDB-lite"/>
    </source>
</evidence>
<dbReference type="AlphaFoldDB" id="J0WPF6"/>
<proteinExistence type="predicted"/>
<dbReference type="Proteomes" id="UP000006514">
    <property type="component" value="Unassembled WGS sequence"/>
</dbReference>
<accession>J0WPF6</accession>
<name>J0WPF6_AURST</name>
<reference evidence="3" key="1">
    <citation type="journal article" date="2012" name="Science">
        <title>The Paleozoic origin of enzymatic lignin decomposition reconstructed from 31 fungal genomes.</title>
        <authorList>
            <person name="Floudas D."/>
            <person name="Binder M."/>
            <person name="Riley R."/>
            <person name="Barry K."/>
            <person name="Blanchette R.A."/>
            <person name="Henrissat B."/>
            <person name="Martinez A.T."/>
            <person name="Otillar R."/>
            <person name="Spatafora J.W."/>
            <person name="Yadav J.S."/>
            <person name="Aerts A."/>
            <person name="Benoit I."/>
            <person name="Boyd A."/>
            <person name="Carlson A."/>
            <person name="Copeland A."/>
            <person name="Coutinho P.M."/>
            <person name="de Vries R.P."/>
            <person name="Ferreira P."/>
            <person name="Findley K."/>
            <person name="Foster B."/>
            <person name="Gaskell J."/>
            <person name="Glotzer D."/>
            <person name="Gorecki P."/>
            <person name="Heitman J."/>
            <person name="Hesse C."/>
            <person name="Hori C."/>
            <person name="Igarashi K."/>
            <person name="Jurgens J.A."/>
            <person name="Kallen N."/>
            <person name="Kersten P."/>
            <person name="Kohler A."/>
            <person name="Kuees U."/>
            <person name="Kumar T.K.A."/>
            <person name="Kuo A."/>
            <person name="LaButti K."/>
            <person name="Larrondo L.F."/>
            <person name="Lindquist E."/>
            <person name="Ling A."/>
            <person name="Lombard V."/>
            <person name="Lucas S."/>
            <person name="Lundell T."/>
            <person name="Martin R."/>
            <person name="McLaughlin D.J."/>
            <person name="Morgenstern I."/>
            <person name="Morin E."/>
            <person name="Murat C."/>
            <person name="Nagy L.G."/>
            <person name="Nolan M."/>
            <person name="Ohm R.A."/>
            <person name="Patyshakuliyeva A."/>
            <person name="Rokas A."/>
            <person name="Ruiz-Duenas F.J."/>
            <person name="Sabat G."/>
            <person name="Salamov A."/>
            <person name="Samejima M."/>
            <person name="Schmutz J."/>
            <person name="Slot J.C."/>
            <person name="St John F."/>
            <person name="Stenlid J."/>
            <person name="Sun H."/>
            <person name="Sun S."/>
            <person name="Syed K."/>
            <person name="Tsang A."/>
            <person name="Wiebenga A."/>
            <person name="Young D."/>
            <person name="Pisabarro A."/>
            <person name="Eastwood D.C."/>
            <person name="Martin F."/>
            <person name="Cullen D."/>
            <person name="Grigoriev I.V."/>
            <person name="Hibbett D.S."/>
        </authorList>
    </citation>
    <scope>NUCLEOTIDE SEQUENCE [LARGE SCALE GENOMIC DNA]</scope>
    <source>
        <strain evidence="3">TFB10046</strain>
    </source>
</reference>
<feature type="region of interest" description="Disordered" evidence="1">
    <location>
        <begin position="1"/>
        <end position="39"/>
    </location>
</feature>
<evidence type="ECO:0000313" key="3">
    <source>
        <dbReference type="Proteomes" id="UP000006514"/>
    </source>
</evidence>
<keyword evidence="3" id="KW-1185">Reference proteome</keyword>
<feature type="compositionally biased region" description="Low complexity" evidence="1">
    <location>
        <begin position="23"/>
        <end position="35"/>
    </location>
</feature>
<evidence type="ECO:0000313" key="2">
    <source>
        <dbReference type="EMBL" id="EJD33752.1"/>
    </source>
</evidence>
<sequence length="92" mass="9718">MPKAKKPKDTVSPLSANGAPSMRATRAATRAAAPRAEPKARYCKTCEKPMKGHPKGQCGAHSRSALDARAAEKEEAVLAAHTDLVSRQIDAP</sequence>
<dbReference type="InParanoid" id="J0WPF6"/>
<protein>
    <submittedName>
        <fullName evidence="2">Uncharacterized protein</fullName>
    </submittedName>
</protein>
<dbReference type="EMBL" id="JH688096">
    <property type="protein sequence ID" value="EJD33752.1"/>
    <property type="molecule type" value="Genomic_DNA"/>
</dbReference>
<gene>
    <name evidence="2" type="ORF">AURDEDRAFT_177168</name>
</gene>